<dbReference type="AlphaFoldDB" id="A0A4Y7TWC4"/>
<evidence type="ECO:0000256" key="2">
    <source>
        <dbReference type="SAM" id="SignalP"/>
    </source>
</evidence>
<feature type="region of interest" description="Disordered" evidence="1">
    <location>
        <begin position="152"/>
        <end position="179"/>
    </location>
</feature>
<keyword evidence="4" id="KW-1185">Reference proteome</keyword>
<dbReference type="InterPro" id="IPR052953">
    <property type="entry name" value="Ser-rich/MCO-related"/>
</dbReference>
<dbReference type="PANTHER" id="PTHR34883">
    <property type="entry name" value="SERINE-RICH PROTEIN, PUTATIVE-RELATED-RELATED"/>
    <property type="match status" value="1"/>
</dbReference>
<feature type="chain" id="PRO_5021392651" description="Cupredoxin" evidence="2">
    <location>
        <begin position="19"/>
        <end position="203"/>
    </location>
</feature>
<comment type="caution">
    <text evidence="3">The sequence shown here is derived from an EMBL/GenBank/DDBJ whole genome shotgun (WGS) entry which is preliminary data.</text>
</comment>
<protein>
    <recommendedName>
        <fullName evidence="5">Cupredoxin</fullName>
    </recommendedName>
</protein>
<dbReference type="SUPFAM" id="SSF49503">
    <property type="entry name" value="Cupredoxins"/>
    <property type="match status" value="1"/>
</dbReference>
<dbReference type="Proteomes" id="UP000298030">
    <property type="component" value="Unassembled WGS sequence"/>
</dbReference>
<dbReference type="EMBL" id="QPFP01000003">
    <property type="protein sequence ID" value="TEB38463.1"/>
    <property type="molecule type" value="Genomic_DNA"/>
</dbReference>
<reference evidence="3 4" key="1">
    <citation type="journal article" date="2019" name="Nat. Ecol. Evol.">
        <title>Megaphylogeny resolves global patterns of mushroom evolution.</title>
        <authorList>
            <person name="Varga T."/>
            <person name="Krizsan K."/>
            <person name="Foldi C."/>
            <person name="Dima B."/>
            <person name="Sanchez-Garcia M."/>
            <person name="Sanchez-Ramirez S."/>
            <person name="Szollosi G.J."/>
            <person name="Szarkandi J.G."/>
            <person name="Papp V."/>
            <person name="Albert L."/>
            <person name="Andreopoulos W."/>
            <person name="Angelini C."/>
            <person name="Antonin V."/>
            <person name="Barry K.W."/>
            <person name="Bougher N.L."/>
            <person name="Buchanan P."/>
            <person name="Buyck B."/>
            <person name="Bense V."/>
            <person name="Catcheside P."/>
            <person name="Chovatia M."/>
            <person name="Cooper J."/>
            <person name="Damon W."/>
            <person name="Desjardin D."/>
            <person name="Finy P."/>
            <person name="Geml J."/>
            <person name="Haridas S."/>
            <person name="Hughes K."/>
            <person name="Justo A."/>
            <person name="Karasinski D."/>
            <person name="Kautmanova I."/>
            <person name="Kiss B."/>
            <person name="Kocsube S."/>
            <person name="Kotiranta H."/>
            <person name="LaButti K.M."/>
            <person name="Lechner B.E."/>
            <person name="Liimatainen K."/>
            <person name="Lipzen A."/>
            <person name="Lukacs Z."/>
            <person name="Mihaltcheva S."/>
            <person name="Morgado L.N."/>
            <person name="Niskanen T."/>
            <person name="Noordeloos M.E."/>
            <person name="Ohm R.A."/>
            <person name="Ortiz-Santana B."/>
            <person name="Ovrebo C."/>
            <person name="Racz N."/>
            <person name="Riley R."/>
            <person name="Savchenko A."/>
            <person name="Shiryaev A."/>
            <person name="Soop K."/>
            <person name="Spirin V."/>
            <person name="Szebenyi C."/>
            <person name="Tomsovsky M."/>
            <person name="Tulloss R.E."/>
            <person name="Uehling J."/>
            <person name="Grigoriev I.V."/>
            <person name="Vagvolgyi C."/>
            <person name="Papp T."/>
            <person name="Martin F.M."/>
            <person name="Miettinen O."/>
            <person name="Hibbett D.S."/>
            <person name="Nagy L.G."/>
        </authorList>
    </citation>
    <scope>NUCLEOTIDE SEQUENCE [LARGE SCALE GENOMIC DNA]</scope>
    <source>
        <strain evidence="3 4">FP101781</strain>
    </source>
</reference>
<name>A0A4Y7TWC4_COPMI</name>
<dbReference type="OrthoDB" id="2331100at2759"/>
<dbReference type="InterPro" id="IPR008972">
    <property type="entry name" value="Cupredoxin"/>
</dbReference>
<gene>
    <name evidence="3" type="ORF">FA13DRAFT_1726140</name>
</gene>
<evidence type="ECO:0000313" key="3">
    <source>
        <dbReference type="EMBL" id="TEB38463.1"/>
    </source>
</evidence>
<proteinExistence type="predicted"/>
<evidence type="ECO:0000313" key="4">
    <source>
        <dbReference type="Proteomes" id="UP000298030"/>
    </source>
</evidence>
<dbReference type="PANTHER" id="PTHR34883:SF15">
    <property type="entry name" value="EXTRACELLULAR SERINE-RICH PROTEIN"/>
    <property type="match status" value="1"/>
</dbReference>
<dbReference type="Gene3D" id="2.60.40.420">
    <property type="entry name" value="Cupredoxins - blue copper proteins"/>
    <property type="match status" value="1"/>
</dbReference>
<feature type="signal peptide" evidence="2">
    <location>
        <begin position="1"/>
        <end position="18"/>
    </location>
</feature>
<evidence type="ECO:0000256" key="1">
    <source>
        <dbReference type="SAM" id="MobiDB-lite"/>
    </source>
</evidence>
<feature type="compositionally biased region" description="Low complexity" evidence="1">
    <location>
        <begin position="156"/>
        <end position="177"/>
    </location>
</feature>
<sequence>MQLLNLLVLAATTLGLQALAKEIVITVGGNTTDDAGAVFEPQTVVAEQGDVVVFNFTQGNHTATQALFASPCIPAYFVDETVNGFNSEFRNAGNFSAITTLPVVIDNPNVTIWFYDHNTCAEGGVGGINVNESSWETLDGFARNALRLNGTGYEDTLPTTTATRPTTTSTSNSTGTSENDATRVVKLGGAAVAPILALAIAFL</sequence>
<evidence type="ECO:0008006" key="5">
    <source>
        <dbReference type="Google" id="ProtNLM"/>
    </source>
</evidence>
<keyword evidence="2" id="KW-0732">Signal</keyword>
<accession>A0A4Y7TWC4</accession>
<organism evidence="3 4">
    <name type="scientific">Coprinellus micaceus</name>
    <name type="common">Glistening ink-cap mushroom</name>
    <name type="synonym">Coprinus micaceus</name>
    <dbReference type="NCBI Taxonomy" id="71717"/>
    <lineage>
        <taxon>Eukaryota</taxon>
        <taxon>Fungi</taxon>
        <taxon>Dikarya</taxon>
        <taxon>Basidiomycota</taxon>
        <taxon>Agaricomycotina</taxon>
        <taxon>Agaricomycetes</taxon>
        <taxon>Agaricomycetidae</taxon>
        <taxon>Agaricales</taxon>
        <taxon>Agaricineae</taxon>
        <taxon>Psathyrellaceae</taxon>
        <taxon>Coprinellus</taxon>
    </lineage>
</organism>